<evidence type="ECO:0000313" key="2">
    <source>
        <dbReference type="EMBL" id="KAF2789645.1"/>
    </source>
</evidence>
<protein>
    <submittedName>
        <fullName evidence="2">Uncharacterized protein</fullName>
    </submittedName>
</protein>
<name>A0A6A6X0D1_9PLEO</name>
<feature type="region of interest" description="Disordered" evidence="1">
    <location>
        <begin position="1"/>
        <end position="44"/>
    </location>
</feature>
<feature type="compositionally biased region" description="Polar residues" evidence="1">
    <location>
        <begin position="11"/>
        <end position="27"/>
    </location>
</feature>
<accession>A0A6A6X0D1</accession>
<dbReference type="Proteomes" id="UP000799757">
    <property type="component" value="Unassembled WGS sequence"/>
</dbReference>
<dbReference type="AlphaFoldDB" id="A0A6A6X0D1"/>
<organism evidence="2 3">
    <name type="scientific">Melanomma pulvis-pyrius CBS 109.77</name>
    <dbReference type="NCBI Taxonomy" id="1314802"/>
    <lineage>
        <taxon>Eukaryota</taxon>
        <taxon>Fungi</taxon>
        <taxon>Dikarya</taxon>
        <taxon>Ascomycota</taxon>
        <taxon>Pezizomycotina</taxon>
        <taxon>Dothideomycetes</taxon>
        <taxon>Pleosporomycetidae</taxon>
        <taxon>Pleosporales</taxon>
        <taxon>Melanommataceae</taxon>
        <taxon>Melanomma</taxon>
    </lineage>
</organism>
<sequence length="304" mass="34479">MPPIRRRNHAPVSTSRRAVYGGNSTLPRHSDRLSGMPSAGPPLPQALVIDNAAPSGFTGLPREIRNEIYKNLWSGTKTLFSIKGIEMHAVYDGEDHSAMPLSGLPSWLLTNKTMLQEGIEELEFRGELVMQTPEPSDTLNNYVISNKPCMLIDLLKFRTLVLRLSPMHPALDQFLQLYLKIKDTDNYAVKRIARYLRRAKPNIFQELRIELSDATWLQEYSFDASVIEGLGGTMPRLEKVVVSIDDQNVELGGEPHPWFSLFEDVVETLLEVDEPKTETVAFWSESKKCTTYRMVATKDDEDRD</sequence>
<dbReference type="OrthoDB" id="3799620at2759"/>
<reference evidence="2" key="1">
    <citation type="journal article" date="2020" name="Stud. Mycol.">
        <title>101 Dothideomycetes genomes: a test case for predicting lifestyles and emergence of pathogens.</title>
        <authorList>
            <person name="Haridas S."/>
            <person name="Albert R."/>
            <person name="Binder M."/>
            <person name="Bloem J."/>
            <person name="Labutti K."/>
            <person name="Salamov A."/>
            <person name="Andreopoulos B."/>
            <person name="Baker S."/>
            <person name="Barry K."/>
            <person name="Bills G."/>
            <person name="Bluhm B."/>
            <person name="Cannon C."/>
            <person name="Castanera R."/>
            <person name="Culley D."/>
            <person name="Daum C."/>
            <person name="Ezra D."/>
            <person name="Gonzalez J."/>
            <person name="Henrissat B."/>
            <person name="Kuo A."/>
            <person name="Liang C."/>
            <person name="Lipzen A."/>
            <person name="Lutzoni F."/>
            <person name="Magnuson J."/>
            <person name="Mondo S."/>
            <person name="Nolan M."/>
            <person name="Ohm R."/>
            <person name="Pangilinan J."/>
            <person name="Park H.-J."/>
            <person name="Ramirez L."/>
            <person name="Alfaro M."/>
            <person name="Sun H."/>
            <person name="Tritt A."/>
            <person name="Yoshinaga Y."/>
            <person name="Zwiers L.-H."/>
            <person name="Turgeon B."/>
            <person name="Goodwin S."/>
            <person name="Spatafora J."/>
            <person name="Crous P."/>
            <person name="Grigoriev I."/>
        </authorList>
    </citation>
    <scope>NUCLEOTIDE SEQUENCE</scope>
    <source>
        <strain evidence="2">CBS 109.77</strain>
    </source>
</reference>
<dbReference type="EMBL" id="MU002123">
    <property type="protein sequence ID" value="KAF2789645.1"/>
    <property type="molecule type" value="Genomic_DNA"/>
</dbReference>
<evidence type="ECO:0000256" key="1">
    <source>
        <dbReference type="SAM" id="MobiDB-lite"/>
    </source>
</evidence>
<evidence type="ECO:0000313" key="3">
    <source>
        <dbReference type="Proteomes" id="UP000799757"/>
    </source>
</evidence>
<gene>
    <name evidence="2" type="ORF">K505DRAFT_365426</name>
</gene>
<proteinExistence type="predicted"/>
<keyword evidence="3" id="KW-1185">Reference proteome</keyword>